<accession>A0A9E2L420</accession>
<dbReference type="AlphaFoldDB" id="A0A9E2L420"/>
<reference evidence="2" key="2">
    <citation type="submission" date="2021-04" db="EMBL/GenBank/DDBJ databases">
        <authorList>
            <person name="Gilroy R."/>
        </authorList>
    </citation>
    <scope>NUCLEOTIDE SEQUENCE</scope>
    <source>
        <strain evidence="2">G3-2149</strain>
    </source>
</reference>
<name>A0A9E2L420_9BACT</name>
<dbReference type="Proteomes" id="UP000823865">
    <property type="component" value="Unassembled WGS sequence"/>
</dbReference>
<sequence>MIKRIFSFLILLCMLPAGMGYIGINGNTTQAEGISASRWYNYDRSSYFGIRVGLNVPRFYCRGFNPGPETRPLSLINAGIVYGNRVGRTIPLYFETGLLYSEKGAKLEATKDIERKTYNLKYLELPIVFKYKADVGFDDLTIQPYFGGFIACGVGGNVKLYEQRIKENPFSDKYLKRFDAGFRLGLGMAFQNFYLDFCYDIGMNNLAGKDFKDYNYDDFDGRIRTGCFTASVGLDF</sequence>
<reference evidence="2" key="1">
    <citation type="journal article" date="2021" name="PeerJ">
        <title>Extensive microbial diversity within the chicken gut microbiome revealed by metagenomics and culture.</title>
        <authorList>
            <person name="Gilroy R."/>
            <person name="Ravi A."/>
            <person name="Getino M."/>
            <person name="Pursley I."/>
            <person name="Horton D.L."/>
            <person name="Alikhan N.F."/>
            <person name="Baker D."/>
            <person name="Gharbi K."/>
            <person name="Hall N."/>
            <person name="Watson M."/>
            <person name="Adriaenssens E.M."/>
            <person name="Foster-Nyarko E."/>
            <person name="Jarju S."/>
            <person name="Secka A."/>
            <person name="Antonio M."/>
            <person name="Oren A."/>
            <person name="Chaudhuri R.R."/>
            <person name="La Ragione R."/>
            <person name="Hildebrand F."/>
            <person name="Pallen M.J."/>
        </authorList>
    </citation>
    <scope>NUCLEOTIDE SEQUENCE</scope>
    <source>
        <strain evidence="2">G3-2149</strain>
    </source>
</reference>
<gene>
    <name evidence="2" type="ORF">H9789_01360</name>
</gene>
<proteinExistence type="predicted"/>
<evidence type="ECO:0000313" key="3">
    <source>
        <dbReference type="Proteomes" id="UP000823865"/>
    </source>
</evidence>
<dbReference type="Pfam" id="PF13568">
    <property type="entry name" value="OMP_b-brl_2"/>
    <property type="match status" value="1"/>
</dbReference>
<dbReference type="EMBL" id="JAHLFU010000024">
    <property type="protein sequence ID" value="MBU3852477.1"/>
    <property type="molecule type" value="Genomic_DNA"/>
</dbReference>
<organism evidence="2 3">
    <name type="scientific">Candidatus Paraprevotella stercoravium</name>
    <dbReference type="NCBI Taxonomy" id="2838725"/>
    <lineage>
        <taxon>Bacteria</taxon>
        <taxon>Pseudomonadati</taxon>
        <taxon>Bacteroidota</taxon>
        <taxon>Bacteroidia</taxon>
        <taxon>Bacteroidales</taxon>
        <taxon>Prevotellaceae</taxon>
        <taxon>Paraprevotella</taxon>
    </lineage>
</organism>
<comment type="caution">
    <text evidence="2">The sequence shown here is derived from an EMBL/GenBank/DDBJ whole genome shotgun (WGS) entry which is preliminary data.</text>
</comment>
<protein>
    <submittedName>
        <fullName evidence="2">PorT family protein</fullName>
    </submittedName>
</protein>
<feature type="domain" description="Outer membrane protein beta-barrel" evidence="1">
    <location>
        <begin position="74"/>
        <end position="206"/>
    </location>
</feature>
<evidence type="ECO:0000313" key="2">
    <source>
        <dbReference type="EMBL" id="MBU3852477.1"/>
    </source>
</evidence>
<evidence type="ECO:0000259" key="1">
    <source>
        <dbReference type="Pfam" id="PF13568"/>
    </source>
</evidence>
<dbReference type="InterPro" id="IPR025665">
    <property type="entry name" value="Beta-barrel_OMP_2"/>
</dbReference>